<dbReference type="Proteomes" id="UP001050691">
    <property type="component" value="Unassembled WGS sequence"/>
</dbReference>
<dbReference type="Pfam" id="PF13639">
    <property type="entry name" value="zf-RING_2"/>
    <property type="match status" value="1"/>
</dbReference>
<evidence type="ECO:0000256" key="2">
    <source>
        <dbReference type="ARBA" id="ARBA00022771"/>
    </source>
</evidence>
<accession>A0AAV5ADI1</accession>
<evidence type="ECO:0008006" key="10">
    <source>
        <dbReference type="Google" id="ProtNLM"/>
    </source>
</evidence>
<dbReference type="SUPFAM" id="SSF57850">
    <property type="entry name" value="RING/U-box"/>
    <property type="match status" value="2"/>
</dbReference>
<evidence type="ECO:0000256" key="1">
    <source>
        <dbReference type="ARBA" id="ARBA00022723"/>
    </source>
</evidence>
<sequence>MNAYSLLFRLAKHNNPNSAVHWPKDIFEKLPSNSIQRRSSGLNSNSAITSDYFSSEGKTTNDWRFGAIVIDWIDRELVGTPKISMEPQNTVTQNQQKNKSVMRNADDNFSKSRMYEGSTTLPEGVVHMYRHSHNYNQNIATFTPVDQDTSIIDSFSNKDVKANMVKVDDSNDGSTLAVLAVPSYMTPIDFMTFIAPASESIAHLRMIRDSSPNRSIVLLKFRAREDAILFSQEYNGRPYNVLEVYISSLNNLSPSLIMCKPSEICHVVNVISVEIESNDATSLAISRLATAQSNLHELPTCPVCLERMDTSVTGLVTVPCSHTFHCMCLSKWGDSRCPVCRYSQTRLPPHNTTTPRRTITEPPSASGGGPSLSVCFDCSSTSNLWICLICGNVGCGRYGRAHAHAHYELTMHLYSLELETQRVWDYAGDGYIHRLIQNKTDGKLVELPSASTAMATSDADGSRLGPSAIDSMQAEKMEAIGIEYSYLLTSQLDSQREYYEQQKVHLEKLLGSAQEKIEILDKELSLQKESERNELRRMRQEDEERQVNWQRERSRIEKRSEKLAEVARTLERELKEERAVSQGLLKNLEKVRQKAEIAEQERKQTEKRVGELEEHVRDLMIYLDVKDKISAGDGGILREAAGGSVQIPAESKVKKKKTGK</sequence>
<feature type="domain" description="RING-type" evidence="6">
    <location>
        <begin position="301"/>
        <end position="341"/>
    </location>
</feature>
<dbReference type="InterPro" id="IPR013083">
    <property type="entry name" value="Znf_RING/FYVE/PHD"/>
</dbReference>
<dbReference type="GO" id="GO:0061630">
    <property type="term" value="F:ubiquitin protein ligase activity"/>
    <property type="evidence" value="ECO:0007669"/>
    <property type="project" value="TreeGrafter"/>
</dbReference>
<dbReference type="GO" id="GO:0005737">
    <property type="term" value="C:cytoplasm"/>
    <property type="evidence" value="ECO:0007669"/>
    <property type="project" value="TreeGrafter"/>
</dbReference>
<evidence type="ECO:0000313" key="8">
    <source>
        <dbReference type="EMBL" id="GJJ11224.1"/>
    </source>
</evidence>
<dbReference type="InterPro" id="IPR011422">
    <property type="entry name" value="BRAP2/ETP1_RRM"/>
</dbReference>
<dbReference type="PROSITE" id="PS50271">
    <property type="entry name" value="ZF_UBP"/>
    <property type="match status" value="1"/>
</dbReference>
<keyword evidence="5" id="KW-0175">Coiled coil</keyword>
<dbReference type="PANTHER" id="PTHR24007:SF7">
    <property type="entry name" value="BRCA1-ASSOCIATED PROTEIN"/>
    <property type="match status" value="1"/>
</dbReference>
<dbReference type="Pfam" id="PF07576">
    <property type="entry name" value="BRAP2"/>
    <property type="match status" value="1"/>
</dbReference>
<dbReference type="SMART" id="SM00184">
    <property type="entry name" value="RING"/>
    <property type="match status" value="1"/>
</dbReference>
<dbReference type="EMBL" id="BPWL01000006">
    <property type="protein sequence ID" value="GJJ11224.1"/>
    <property type="molecule type" value="Genomic_DNA"/>
</dbReference>
<feature type="coiled-coil region" evidence="5">
    <location>
        <begin position="503"/>
        <end position="615"/>
    </location>
</feature>
<evidence type="ECO:0000256" key="3">
    <source>
        <dbReference type="ARBA" id="ARBA00022833"/>
    </source>
</evidence>
<keyword evidence="2 4" id="KW-0863">Zinc-finger</keyword>
<dbReference type="GO" id="GO:0008270">
    <property type="term" value="F:zinc ion binding"/>
    <property type="evidence" value="ECO:0007669"/>
    <property type="project" value="UniProtKB-KW"/>
</dbReference>
<evidence type="ECO:0000259" key="6">
    <source>
        <dbReference type="PROSITE" id="PS50089"/>
    </source>
</evidence>
<dbReference type="GO" id="GO:0016567">
    <property type="term" value="P:protein ubiquitination"/>
    <property type="evidence" value="ECO:0007669"/>
    <property type="project" value="TreeGrafter"/>
</dbReference>
<dbReference type="PROSITE" id="PS50089">
    <property type="entry name" value="ZF_RING_2"/>
    <property type="match status" value="1"/>
</dbReference>
<dbReference type="PANTHER" id="PTHR24007">
    <property type="entry name" value="BRCA1-ASSOCIATED PROTEIN"/>
    <property type="match status" value="1"/>
</dbReference>
<dbReference type="InterPro" id="IPR001607">
    <property type="entry name" value="Znf_UBP"/>
</dbReference>
<keyword evidence="3" id="KW-0862">Zinc</keyword>
<dbReference type="Gene3D" id="3.30.40.10">
    <property type="entry name" value="Zinc/RING finger domain, C3HC4 (zinc finger)"/>
    <property type="match status" value="2"/>
</dbReference>
<evidence type="ECO:0000256" key="5">
    <source>
        <dbReference type="SAM" id="Coils"/>
    </source>
</evidence>
<feature type="domain" description="UBP-type" evidence="7">
    <location>
        <begin position="338"/>
        <end position="451"/>
    </location>
</feature>
<organism evidence="8 9">
    <name type="scientific">Clathrus columnatus</name>
    <dbReference type="NCBI Taxonomy" id="1419009"/>
    <lineage>
        <taxon>Eukaryota</taxon>
        <taxon>Fungi</taxon>
        <taxon>Dikarya</taxon>
        <taxon>Basidiomycota</taxon>
        <taxon>Agaricomycotina</taxon>
        <taxon>Agaricomycetes</taxon>
        <taxon>Phallomycetidae</taxon>
        <taxon>Phallales</taxon>
        <taxon>Clathraceae</taxon>
        <taxon>Clathrus</taxon>
    </lineage>
</organism>
<keyword evidence="1" id="KW-0479">Metal-binding</keyword>
<dbReference type="SMART" id="SM00290">
    <property type="entry name" value="ZnF_UBP"/>
    <property type="match status" value="1"/>
</dbReference>
<comment type="caution">
    <text evidence="8">The sequence shown here is derived from an EMBL/GenBank/DDBJ whole genome shotgun (WGS) entry which is preliminary data.</text>
</comment>
<evidence type="ECO:0000313" key="9">
    <source>
        <dbReference type="Proteomes" id="UP001050691"/>
    </source>
</evidence>
<protein>
    <recommendedName>
        <fullName evidence="10">BRCA1-associated protein</fullName>
    </recommendedName>
</protein>
<gene>
    <name evidence="8" type="ORF">Clacol_005456</name>
</gene>
<dbReference type="InterPro" id="IPR047243">
    <property type="entry name" value="RING-H2_BRAP2"/>
</dbReference>
<dbReference type="CDD" id="cd16457">
    <property type="entry name" value="RING-H2_BRAP2"/>
    <property type="match status" value="1"/>
</dbReference>
<reference evidence="8" key="1">
    <citation type="submission" date="2021-10" db="EMBL/GenBank/DDBJ databases">
        <title>De novo Genome Assembly of Clathrus columnatus (Basidiomycota, Fungi) Using Illumina and Nanopore Sequence Data.</title>
        <authorList>
            <person name="Ogiso-Tanaka E."/>
            <person name="Itagaki H."/>
            <person name="Hosoya T."/>
            <person name="Hosaka K."/>
        </authorList>
    </citation>
    <scope>NUCLEOTIDE SEQUENCE</scope>
    <source>
        <strain evidence="8">MO-923</strain>
    </source>
</reference>
<proteinExistence type="predicted"/>
<dbReference type="GO" id="GO:0007265">
    <property type="term" value="P:Ras protein signal transduction"/>
    <property type="evidence" value="ECO:0007669"/>
    <property type="project" value="TreeGrafter"/>
</dbReference>
<evidence type="ECO:0000256" key="4">
    <source>
        <dbReference type="PROSITE-ProRule" id="PRU00502"/>
    </source>
</evidence>
<dbReference type="Pfam" id="PF02148">
    <property type="entry name" value="zf-UBP"/>
    <property type="match status" value="1"/>
</dbReference>
<keyword evidence="9" id="KW-1185">Reference proteome</keyword>
<dbReference type="AlphaFoldDB" id="A0AAV5ADI1"/>
<evidence type="ECO:0000259" key="7">
    <source>
        <dbReference type="PROSITE" id="PS50271"/>
    </source>
</evidence>
<dbReference type="InterPro" id="IPR001841">
    <property type="entry name" value="Znf_RING"/>
</dbReference>
<name>A0AAV5ADI1_9AGAM</name>